<comment type="caution">
    <text evidence="3">The sequence shown here is derived from an EMBL/GenBank/DDBJ whole genome shotgun (WGS) entry which is preliminary data.</text>
</comment>
<gene>
    <name evidence="3" type="ORF">JR064_17955</name>
</gene>
<dbReference type="EMBL" id="JAFIWB010000025">
    <property type="protein sequence ID" value="MBN6104050.1"/>
    <property type="molecule type" value="Genomic_DNA"/>
</dbReference>
<evidence type="ECO:0000313" key="3">
    <source>
        <dbReference type="EMBL" id="MBN6104050.1"/>
    </source>
</evidence>
<name>A0ABS3B8Y0_9XANT</name>
<dbReference type="Proteomes" id="UP000695802">
    <property type="component" value="Unassembled WGS sequence"/>
</dbReference>
<dbReference type="RefSeq" id="WP_206230637.1">
    <property type="nucleotide sequence ID" value="NZ_JAFIWB010000025.1"/>
</dbReference>
<feature type="region of interest" description="Disordered" evidence="1">
    <location>
        <begin position="23"/>
        <end position="50"/>
    </location>
</feature>
<organism evidence="3 4">
    <name type="scientific">Xanthomonas bonasiae</name>
    <dbReference type="NCBI Taxonomy" id="2810351"/>
    <lineage>
        <taxon>Bacteria</taxon>
        <taxon>Pseudomonadati</taxon>
        <taxon>Pseudomonadota</taxon>
        <taxon>Gammaproteobacteria</taxon>
        <taxon>Lysobacterales</taxon>
        <taxon>Lysobacteraceae</taxon>
        <taxon>Xanthomonas</taxon>
    </lineage>
</organism>
<keyword evidence="2" id="KW-0732">Signal</keyword>
<feature type="compositionally biased region" description="Low complexity" evidence="1">
    <location>
        <begin position="35"/>
        <end position="50"/>
    </location>
</feature>
<evidence type="ECO:0008006" key="5">
    <source>
        <dbReference type="Google" id="ProtNLM"/>
    </source>
</evidence>
<feature type="signal peptide" evidence="2">
    <location>
        <begin position="1"/>
        <end position="24"/>
    </location>
</feature>
<evidence type="ECO:0000256" key="2">
    <source>
        <dbReference type="SAM" id="SignalP"/>
    </source>
</evidence>
<keyword evidence="4" id="KW-1185">Reference proteome</keyword>
<accession>A0ABS3B8Y0</accession>
<dbReference type="PROSITE" id="PS51257">
    <property type="entry name" value="PROKAR_LIPOPROTEIN"/>
    <property type="match status" value="1"/>
</dbReference>
<proteinExistence type="predicted"/>
<feature type="compositionally biased region" description="Pro residues" evidence="1">
    <location>
        <begin position="25"/>
        <end position="34"/>
    </location>
</feature>
<evidence type="ECO:0000313" key="4">
    <source>
        <dbReference type="Proteomes" id="UP000695802"/>
    </source>
</evidence>
<protein>
    <recommendedName>
        <fullName evidence="5">Lipoprotein</fullName>
    </recommendedName>
</protein>
<evidence type="ECO:0000256" key="1">
    <source>
        <dbReference type="SAM" id="MobiDB-lite"/>
    </source>
</evidence>
<sequence length="171" mass="17312">MVLKSIGLPAALALAMLSMGCGPAADPPAAPPQAPATTAAPATAPATGDAPAAAFDETRALDMLETRLAADHVYADAQCLQYAAETDAEPAAADAAASPSATTEPAASASAAIDFAVREKHGDGCPGDPQTAPVRDRYRVERSGAILWYDVAEGDFVGYAQRVRDNAGGML</sequence>
<feature type="chain" id="PRO_5047172005" description="Lipoprotein" evidence="2">
    <location>
        <begin position="25"/>
        <end position="171"/>
    </location>
</feature>
<reference evidence="3 4" key="1">
    <citation type="submission" date="2021-02" db="EMBL/GenBank/DDBJ databases">
        <title>Taxonomically Unique Crown Gall-Associated Xanthomonas Stains Have Deficiency in Virulence Repertories.</title>
        <authorList>
            <person name="Mafakheri H."/>
            <person name="Taghavi S.M."/>
            <person name="Dimkic I."/>
            <person name="Nemanja K."/>
            <person name="Osdaghi E."/>
        </authorList>
    </citation>
    <scope>NUCLEOTIDE SEQUENCE [LARGE SCALE GENOMIC DNA]</scope>
    <source>
        <strain evidence="3 4">FX4</strain>
    </source>
</reference>